<evidence type="ECO:0000313" key="3">
    <source>
        <dbReference type="Proteomes" id="UP001386955"/>
    </source>
</evidence>
<comment type="caution">
    <text evidence="2">The sequence shown here is derived from an EMBL/GenBank/DDBJ whole genome shotgun (WGS) entry which is preliminary data.</text>
</comment>
<accession>A0AAN9RKJ8</accession>
<keyword evidence="3" id="KW-1185">Reference proteome</keyword>
<proteinExistence type="predicted"/>
<sequence>MEAISCANLVLIQISDCRNDLARGWKRDAGIRINAAEEYVASRLVGEAKCDVKLLLLLVLLFMCCFTLAGVFSAAP</sequence>
<dbReference type="Proteomes" id="UP001386955">
    <property type="component" value="Unassembled WGS sequence"/>
</dbReference>
<dbReference type="EMBL" id="JAYMYS010000009">
    <property type="protein sequence ID" value="KAK7379985.1"/>
    <property type="molecule type" value="Genomic_DNA"/>
</dbReference>
<keyword evidence="1" id="KW-1133">Transmembrane helix</keyword>
<protein>
    <submittedName>
        <fullName evidence="2">Uncharacterized protein</fullName>
    </submittedName>
</protein>
<reference evidence="2 3" key="1">
    <citation type="submission" date="2024-01" db="EMBL/GenBank/DDBJ databases">
        <title>The genomes of 5 underutilized Papilionoideae crops provide insights into root nodulation and disease resistanc.</title>
        <authorList>
            <person name="Jiang F."/>
        </authorList>
    </citation>
    <scope>NUCLEOTIDE SEQUENCE [LARGE SCALE GENOMIC DNA]</scope>
    <source>
        <strain evidence="2">DUOXIRENSHENG_FW03</strain>
        <tissue evidence="2">Leaves</tissue>
    </source>
</reference>
<organism evidence="2 3">
    <name type="scientific">Psophocarpus tetragonolobus</name>
    <name type="common">Winged bean</name>
    <name type="synonym">Dolichos tetragonolobus</name>
    <dbReference type="NCBI Taxonomy" id="3891"/>
    <lineage>
        <taxon>Eukaryota</taxon>
        <taxon>Viridiplantae</taxon>
        <taxon>Streptophyta</taxon>
        <taxon>Embryophyta</taxon>
        <taxon>Tracheophyta</taxon>
        <taxon>Spermatophyta</taxon>
        <taxon>Magnoliopsida</taxon>
        <taxon>eudicotyledons</taxon>
        <taxon>Gunneridae</taxon>
        <taxon>Pentapetalae</taxon>
        <taxon>rosids</taxon>
        <taxon>fabids</taxon>
        <taxon>Fabales</taxon>
        <taxon>Fabaceae</taxon>
        <taxon>Papilionoideae</taxon>
        <taxon>50 kb inversion clade</taxon>
        <taxon>NPAAA clade</taxon>
        <taxon>indigoferoid/millettioid clade</taxon>
        <taxon>Phaseoleae</taxon>
        <taxon>Psophocarpus</taxon>
    </lineage>
</organism>
<gene>
    <name evidence="2" type="ORF">VNO78_32292</name>
</gene>
<dbReference type="AlphaFoldDB" id="A0AAN9RKJ8"/>
<evidence type="ECO:0000313" key="2">
    <source>
        <dbReference type="EMBL" id="KAK7379985.1"/>
    </source>
</evidence>
<keyword evidence="1" id="KW-0812">Transmembrane</keyword>
<name>A0AAN9RKJ8_PSOTE</name>
<feature type="transmembrane region" description="Helical" evidence="1">
    <location>
        <begin position="54"/>
        <end position="75"/>
    </location>
</feature>
<evidence type="ECO:0000256" key="1">
    <source>
        <dbReference type="SAM" id="Phobius"/>
    </source>
</evidence>
<keyword evidence="1" id="KW-0472">Membrane</keyword>